<evidence type="ECO:0000313" key="2">
    <source>
        <dbReference type="EMBL" id="ARI83095.1"/>
    </source>
</evidence>
<organism evidence="2 3">
    <name type="scientific">Microcystis aeruginosa PCC 7806SL</name>
    <dbReference type="NCBI Taxonomy" id="1903187"/>
    <lineage>
        <taxon>Bacteria</taxon>
        <taxon>Bacillati</taxon>
        <taxon>Cyanobacteriota</taxon>
        <taxon>Cyanophyceae</taxon>
        <taxon>Oscillatoriophycideae</taxon>
        <taxon>Chroococcales</taxon>
        <taxon>Microcystaceae</taxon>
        <taxon>Microcystis</taxon>
    </lineage>
</organism>
<feature type="region of interest" description="Disordered" evidence="1">
    <location>
        <begin position="15"/>
        <end position="47"/>
    </location>
</feature>
<keyword evidence="3" id="KW-1185">Reference proteome</keyword>
<evidence type="ECO:0000256" key="1">
    <source>
        <dbReference type="SAM" id="MobiDB-lite"/>
    </source>
</evidence>
<gene>
    <name evidence="2" type="ORF">BH695_3816</name>
</gene>
<dbReference type="AlphaFoldDB" id="A0AB33C0I8"/>
<dbReference type="Proteomes" id="UP000192439">
    <property type="component" value="Chromosome"/>
</dbReference>
<name>A0AB33C0I8_MICA7</name>
<evidence type="ECO:0000313" key="3">
    <source>
        <dbReference type="Proteomes" id="UP000192439"/>
    </source>
</evidence>
<dbReference type="EMBL" id="CP020771">
    <property type="protein sequence ID" value="ARI83095.1"/>
    <property type="molecule type" value="Genomic_DNA"/>
</dbReference>
<accession>A0AB33C0I8</accession>
<sequence length="69" mass="7110">MPPYLDVKNCQIPPLSRGDQGWISTPYQGGIQGGSAPPLSRGDSGGIITPYQGGIKGGFRGGSAYLSTK</sequence>
<proteinExistence type="predicted"/>
<protein>
    <submittedName>
        <fullName evidence="2">Uncharacterized protein</fullName>
    </submittedName>
</protein>
<reference evidence="2 3" key="1">
    <citation type="journal article" date="2018" name="Harmful Algae">
        <title>The highly heterogeneous methylated genomes and diverse restriction-modification systems of bloom-forming Microcystis.</title>
        <authorList>
            <person name="Zhao L."/>
            <person name="Song Y."/>
            <person name="Li L."/>
            <person name="Gan N."/>
            <person name="Brand J.J."/>
            <person name="Song L."/>
        </authorList>
    </citation>
    <scope>NUCLEOTIDE SEQUENCE [LARGE SCALE GENOMIC DNA]</scope>
    <source>
        <strain evidence="2 3">PCC 7806SL</strain>
    </source>
</reference>